<proteinExistence type="predicted"/>
<dbReference type="Gene3D" id="1.10.287.130">
    <property type="match status" value="1"/>
</dbReference>
<feature type="domain" description="SpoOB alpha-helical" evidence="4">
    <location>
        <begin position="2"/>
        <end position="55"/>
    </location>
</feature>
<dbReference type="EMBL" id="CAOS01000004">
    <property type="protein sequence ID" value="CCO07692.1"/>
    <property type="molecule type" value="Genomic_DNA"/>
</dbReference>
<name>K8DY37_9FIRM</name>
<organism evidence="5 6">
    <name type="scientific">Desulforamulus hydrothermalis Lam5 = DSM 18033</name>
    <dbReference type="NCBI Taxonomy" id="1121428"/>
    <lineage>
        <taxon>Bacteria</taxon>
        <taxon>Bacillati</taxon>
        <taxon>Bacillota</taxon>
        <taxon>Clostridia</taxon>
        <taxon>Eubacteriales</taxon>
        <taxon>Peptococcaceae</taxon>
        <taxon>Desulforamulus</taxon>
    </lineage>
</organism>
<gene>
    <name evidence="5" type="ORF">DESHY_120056</name>
</gene>
<dbReference type="Pfam" id="PF14689">
    <property type="entry name" value="SPOB_a"/>
    <property type="match status" value="1"/>
</dbReference>
<evidence type="ECO:0000256" key="1">
    <source>
        <dbReference type="ARBA" id="ARBA00022553"/>
    </source>
</evidence>
<dbReference type="STRING" id="1121428.DESHY_120056"/>
<dbReference type="GO" id="GO:0000155">
    <property type="term" value="F:phosphorelay sensor kinase activity"/>
    <property type="evidence" value="ECO:0007669"/>
    <property type="project" value="InterPro"/>
</dbReference>
<dbReference type="eggNOG" id="COG3290">
    <property type="taxonomic scope" value="Bacteria"/>
</dbReference>
<dbReference type="OrthoDB" id="1634477at2"/>
<reference evidence="5 6" key="1">
    <citation type="journal article" date="2013" name="Genome Announc.">
        <title>Genome Sequence of the Sulfate-Reducing Bacterium Desulfotomaculum hydrothermale Lam5(T).</title>
        <authorList>
            <person name="Amin O."/>
            <person name="Fardeau M.L."/>
            <person name="Valette O."/>
            <person name="Hirschler-Rea A."/>
            <person name="Barbe V."/>
            <person name="Medigue C."/>
            <person name="Vacherie B."/>
            <person name="Ollivier B."/>
            <person name="Bertin P.N."/>
            <person name="Dolla A."/>
        </authorList>
    </citation>
    <scope>NUCLEOTIDE SEQUENCE [LARGE SCALE GENOMIC DNA]</scope>
    <source>
        <strain evidence="6">Lam5 / DSM 18033</strain>
    </source>
</reference>
<keyword evidence="2" id="KW-0808">Transferase</keyword>
<protein>
    <submittedName>
        <fullName evidence="5">Signal transduction histidine kinase regulating citrate/malate metabolism</fullName>
    </submittedName>
</protein>
<keyword evidence="6" id="KW-1185">Reference proteome</keyword>
<sequence>MELKGLLEVIQVQRHDFLNHLQVISGLLQLNKGERVRDYIKQVCGEYERLARVTRLSSPEVKAVILIAQNEAAKHQVDFAIDIDSNLASLAVPGEVAAAALDRSFKQALKFLAPPQVTDRRLKLSVSEGERKITFKLGVPGMAAEVAKEAGEQMELAQFLAPYNSTAKLAVTDKGAEVYLVFPRSTSDKVSK</sequence>
<evidence type="ECO:0000313" key="6">
    <source>
        <dbReference type="Proteomes" id="UP000009315"/>
    </source>
</evidence>
<dbReference type="InterPro" id="IPR039506">
    <property type="entry name" value="SPOB_a"/>
</dbReference>
<dbReference type="SUPFAM" id="SSF55890">
    <property type="entry name" value="Sporulation response regulatory protein Spo0B"/>
    <property type="match status" value="1"/>
</dbReference>
<evidence type="ECO:0000313" key="5">
    <source>
        <dbReference type="EMBL" id="CCO07692.1"/>
    </source>
</evidence>
<dbReference type="InterPro" id="IPR016120">
    <property type="entry name" value="Sig_transdc_His_kin_SpoOB"/>
</dbReference>
<comment type="caution">
    <text evidence="5">The sequence shown here is derived from an EMBL/GenBank/DDBJ whole genome shotgun (WGS) entry which is preliminary data.</text>
</comment>
<accession>K8DY37</accession>
<dbReference type="Proteomes" id="UP000009315">
    <property type="component" value="Unassembled WGS sequence"/>
</dbReference>
<dbReference type="RefSeq" id="WP_008410691.1">
    <property type="nucleotide sequence ID" value="NZ_CAOS01000004.1"/>
</dbReference>
<evidence type="ECO:0000256" key="3">
    <source>
        <dbReference type="ARBA" id="ARBA00022777"/>
    </source>
</evidence>
<dbReference type="AlphaFoldDB" id="K8DY37"/>
<evidence type="ECO:0000256" key="2">
    <source>
        <dbReference type="ARBA" id="ARBA00022679"/>
    </source>
</evidence>
<keyword evidence="3 5" id="KW-0418">Kinase</keyword>
<keyword evidence="1" id="KW-0597">Phosphoprotein</keyword>
<evidence type="ECO:0000259" key="4">
    <source>
        <dbReference type="Pfam" id="PF14689"/>
    </source>
</evidence>